<dbReference type="SUPFAM" id="SSF55874">
    <property type="entry name" value="ATPase domain of HSP90 chaperone/DNA topoisomerase II/histidine kinase"/>
    <property type="match status" value="1"/>
</dbReference>
<gene>
    <name evidence="11" type="ORF">NBRC116591_32260</name>
</gene>
<dbReference type="Pfam" id="PF14689">
    <property type="entry name" value="SPOB_a"/>
    <property type="match status" value="1"/>
</dbReference>
<organism evidence="11 12">
    <name type="scientific">Sessilibacter corallicola</name>
    <dbReference type="NCBI Taxonomy" id="2904075"/>
    <lineage>
        <taxon>Bacteria</taxon>
        <taxon>Pseudomonadati</taxon>
        <taxon>Pseudomonadota</taxon>
        <taxon>Gammaproteobacteria</taxon>
        <taxon>Cellvibrionales</taxon>
        <taxon>Cellvibrionaceae</taxon>
        <taxon>Sessilibacter</taxon>
    </lineage>
</organism>
<reference evidence="11 12" key="1">
    <citation type="submission" date="2024-04" db="EMBL/GenBank/DDBJ databases">
        <title>Draft genome sequence of Sessilibacter corallicola NBRC 116591.</title>
        <authorList>
            <person name="Miyakawa T."/>
            <person name="Kusuya Y."/>
            <person name="Miura T."/>
        </authorList>
    </citation>
    <scope>NUCLEOTIDE SEQUENCE [LARGE SCALE GENOMIC DNA]</scope>
    <source>
        <strain evidence="11 12">KU-00831-HH</strain>
    </source>
</reference>
<comment type="catalytic activity">
    <reaction evidence="1">
        <text>ATP + protein L-histidine = ADP + protein N-phospho-L-histidine.</text>
        <dbReference type="EC" id="2.7.13.3"/>
    </reaction>
</comment>
<dbReference type="PANTHER" id="PTHR43547">
    <property type="entry name" value="TWO-COMPONENT HISTIDINE KINASE"/>
    <property type="match status" value="1"/>
</dbReference>
<keyword evidence="8 9" id="KW-0472">Membrane</keyword>
<evidence type="ECO:0000313" key="11">
    <source>
        <dbReference type="EMBL" id="GAA6169415.1"/>
    </source>
</evidence>
<proteinExistence type="predicted"/>
<dbReference type="Pfam" id="PF02518">
    <property type="entry name" value="HATPase_c"/>
    <property type="match status" value="1"/>
</dbReference>
<dbReference type="SMART" id="SM00387">
    <property type="entry name" value="HATPase_c"/>
    <property type="match status" value="1"/>
</dbReference>
<evidence type="ECO:0000256" key="1">
    <source>
        <dbReference type="ARBA" id="ARBA00000085"/>
    </source>
</evidence>
<evidence type="ECO:0000256" key="6">
    <source>
        <dbReference type="ARBA" id="ARBA00022692"/>
    </source>
</evidence>
<dbReference type="InterPro" id="IPR004358">
    <property type="entry name" value="Sig_transdc_His_kin-like_C"/>
</dbReference>
<evidence type="ECO:0000256" key="8">
    <source>
        <dbReference type="ARBA" id="ARBA00023136"/>
    </source>
</evidence>
<name>A0ABQ0ACQ5_9GAMM</name>
<dbReference type="InterPro" id="IPR033463">
    <property type="entry name" value="sCache_3"/>
</dbReference>
<evidence type="ECO:0000259" key="10">
    <source>
        <dbReference type="PROSITE" id="PS50109"/>
    </source>
</evidence>
<dbReference type="EMBL" id="BAABWN010000012">
    <property type="protein sequence ID" value="GAA6169415.1"/>
    <property type="molecule type" value="Genomic_DNA"/>
</dbReference>
<dbReference type="InterPro" id="IPR003594">
    <property type="entry name" value="HATPase_dom"/>
</dbReference>
<evidence type="ECO:0000256" key="2">
    <source>
        <dbReference type="ARBA" id="ARBA00004651"/>
    </source>
</evidence>
<keyword evidence="7 9" id="KW-1133">Transmembrane helix</keyword>
<feature type="domain" description="Histidine kinase" evidence="10">
    <location>
        <begin position="401"/>
        <end position="508"/>
    </location>
</feature>
<evidence type="ECO:0000256" key="4">
    <source>
        <dbReference type="ARBA" id="ARBA00022475"/>
    </source>
</evidence>
<evidence type="ECO:0000313" key="12">
    <source>
        <dbReference type="Proteomes" id="UP001465153"/>
    </source>
</evidence>
<keyword evidence="11" id="KW-0808">Transferase</keyword>
<dbReference type="EC" id="2.7.13.3" evidence="3"/>
<comment type="caution">
    <text evidence="11">The sequence shown here is derived from an EMBL/GenBank/DDBJ whole genome shotgun (WGS) entry which is preliminary data.</text>
</comment>
<keyword evidence="4" id="KW-1003">Cell membrane</keyword>
<dbReference type="PANTHER" id="PTHR43547:SF10">
    <property type="entry name" value="SENSOR HISTIDINE KINASE DCUS"/>
    <property type="match status" value="1"/>
</dbReference>
<dbReference type="InterPro" id="IPR029151">
    <property type="entry name" value="Sensor-like_sf"/>
</dbReference>
<evidence type="ECO:0000256" key="7">
    <source>
        <dbReference type="ARBA" id="ARBA00022989"/>
    </source>
</evidence>
<protein>
    <recommendedName>
        <fullName evidence="3">histidine kinase</fullName>
        <ecNumber evidence="3">2.7.13.3</ecNumber>
    </recommendedName>
</protein>
<feature type="transmembrane region" description="Helical" evidence="9">
    <location>
        <begin position="152"/>
        <end position="173"/>
    </location>
</feature>
<evidence type="ECO:0000256" key="5">
    <source>
        <dbReference type="ARBA" id="ARBA00022553"/>
    </source>
</evidence>
<dbReference type="GO" id="GO:0016301">
    <property type="term" value="F:kinase activity"/>
    <property type="evidence" value="ECO:0007669"/>
    <property type="project" value="UniProtKB-KW"/>
</dbReference>
<dbReference type="PRINTS" id="PR00344">
    <property type="entry name" value="BCTRLSENSOR"/>
</dbReference>
<sequence length="515" mass="56735">MVQLLMFAYASQHLVSDVIEERTGKQALALAQSIASDSYLISAMEVGEFPYELAERYDKLQRDTDISFIVIGDVNQIRIYHPERDRIGLPMQGGDSINALQGQSYISKAVGSLGPSIRGKVPIINVSGKIVGLVSVGVLQESVAQATSQQKVLIFSTGFFLLLLAVLSALWIAMGVRKKLFGLQPDEIGRLYVEQEAILNTVRTGVVALDTDGSIRKINHRGREILCQSINQDVTSLQDILPQHASFLLSDTNHAITGFELFANDQWIVLSRFPLQVQGQTDGLLLSMRPADEIEYLSRQLAKVQAFAELLRVQTHDYSNKLNTLGALIQIGNYDKALDLIGNESRGFQDQIHALLQKIESPVLAALVFGKYLKARELTINLEINPDSELGNIEDKHKLERLVSILGNLIDNAIEAVQRSENPAGTVRVTLEEVGNSLLFDVEDSGSGVDQAHLDKIFRPTFSSKRGAQHGVGMYLVNTYLKACNGSLEYGDSDLGGARFTIYIPKNSEVYTEDS</sequence>
<keyword evidence="11" id="KW-0418">Kinase</keyword>
<dbReference type="Proteomes" id="UP001465153">
    <property type="component" value="Unassembled WGS sequence"/>
</dbReference>
<dbReference type="PROSITE" id="PS50109">
    <property type="entry name" value="HIS_KIN"/>
    <property type="match status" value="1"/>
</dbReference>
<dbReference type="InterPro" id="IPR005467">
    <property type="entry name" value="His_kinase_dom"/>
</dbReference>
<comment type="subcellular location">
    <subcellularLocation>
        <location evidence="2">Cell membrane</location>
        <topology evidence="2">Multi-pass membrane protein</topology>
    </subcellularLocation>
</comment>
<dbReference type="Gene3D" id="3.30.450.20">
    <property type="entry name" value="PAS domain"/>
    <property type="match status" value="2"/>
</dbReference>
<keyword evidence="5" id="KW-0597">Phosphoprotein</keyword>
<evidence type="ECO:0000256" key="3">
    <source>
        <dbReference type="ARBA" id="ARBA00012438"/>
    </source>
</evidence>
<evidence type="ECO:0000256" key="9">
    <source>
        <dbReference type="SAM" id="Phobius"/>
    </source>
</evidence>
<dbReference type="SUPFAM" id="SSF103190">
    <property type="entry name" value="Sensory domain-like"/>
    <property type="match status" value="1"/>
</dbReference>
<accession>A0ABQ0ACQ5</accession>
<dbReference type="Pfam" id="PF17203">
    <property type="entry name" value="sCache_3_2"/>
    <property type="match status" value="1"/>
</dbReference>
<dbReference type="InterPro" id="IPR039506">
    <property type="entry name" value="SPOB_a"/>
</dbReference>
<dbReference type="Gene3D" id="3.30.565.10">
    <property type="entry name" value="Histidine kinase-like ATPase, C-terminal domain"/>
    <property type="match status" value="1"/>
</dbReference>
<dbReference type="RefSeq" id="WP_353303946.1">
    <property type="nucleotide sequence ID" value="NZ_BAABWN010000012.1"/>
</dbReference>
<keyword evidence="6 9" id="KW-0812">Transmembrane</keyword>
<keyword evidence="12" id="KW-1185">Reference proteome</keyword>
<dbReference type="Gene3D" id="1.10.287.130">
    <property type="match status" value="1"/>
</dbReference>
<dbReference type="InterPro" id="IPR036890">
    <property type="entry name" value="HATPase_C_sf"/>
</dbReference>